<dbReference type="OrthoDB" id="166455at2759"/>
<sequence>MEAEYTADSVIPAELLGIRELLGELGVKHEKPKPLRVDNQAAMKQLDGETAFAKAKHIDIRVKFVGFYI</sequence>
<dbReference type="EMBL" id="NCKW01005560">
    <property type="protein sequence ID" value="POM72691.1"/>
    <property type="molecule type" value="Genomic_DNA"/>
</dbReference>
<proteinExistence type="predicted"/>
<gene>
    <name evidence="1" type="ORF">PHPALM_10557</name>
</gene>
<name>A0A2P4Y4F7_9STRA</name>
<comment type="caution">
    <text evidence="1">The sequence shown here is derived from an EMBL/GenBank/DDBJ whole genome shotgun (WGS) entry which is preliminary data.</text>
</comment>
<dbReference type="AlphaFoldDB" id="A0A2P4Y4F7"/>
<reference evidence="1 2" key="1">
    <citation type="journal article" date="2017" name="Genome Biol. Evol.">
        <title>Phytophthora megakarya and P. palmivora, closely related causal agents of cacao black pod rot, underwent increases in genome sizes and gene numbers by different mechanisms.</title>
        <authorList>
            <person name="Ali S.S."/>
            <person name="Shao J."/>
            <person name="Lary D.J."/>
            <person name="Kronmiller B."/>
            <person name="Shen D."/>
            <person name="Strem M.D."/>
            <person name="Amoako-Attah I."/>
            <person name="Akrofi A.Y."/>
            <person name="Begoude B.A."/>
            <person name="Ten Hoopen G.M."/>
            <person name="Coulibaly K."/>
            <person name="Kebe B.I."/>
            <person name="Melnick R.L."/>
            <person name="Guiltinan M.J."/>
            <person name="Tyler B.M."/>
            <person name="Meinhardt L.W."/>
            <person name="Bailey B.A."/>
        </authorList>
    </citation>
    <scope>NUCLEOTIDE SEQUENCE [LARGE SCALE GENOMIC DNA]</scope>
    <source>
        <strain evidence="2">sbr112.9</strain>
    </source>
</reference>
<evidence type="ECO:0000313" key="1">
    <source>
        <dbReference type="EMBL" id="POM72691.1"/>
    </source>
</evidence>
<accession>A0A2P4Y4F7</accession>
<dbReference type="Proteomes" id="UP000237271">
    <property type="component" value="Unassembled WGS sequence"/>
</dbReference>
<organism evidence="1 2">
    <name type="scientific">Phytophthora palmivora</name>
    <dbReference type="NCBI Taxonomy" id="4796"/>
    <lineage>
        <taxon>Eukaryota</taxon>
        <taxon>Sar</taxon>
        <taxon>Stramenopiles</taxon>
        <taxon>Oomycota</taxon>
        <taxon>Peronosporomycetes</taxon>
        <taxon>Peronosporales</taxon>
        <taxon>Peronosporaceae</taxon>
        <taxon>Phytophthora</taxon>
    </lineage>
</organism>
<protein>
    <submittedName>
        <fullName evidence="1">Polyprotein</fullName>
    </submittedName>
</protein>
<keyword evidence="2" id="KW-1185">Reference proteome</keyword>
<evidence type="ECO:0000313" key="2">
    <source>
        <dbReference type="Proteomes" id="UP000237271"/>
    </source>
</evidence>